<sequence length="33" mass="3958">MFIFGRGPQYFKLWRTTWQINCVNLIQPSILSV</sequence>
<reference evidence="1" key="2">
    <citation type="journal article" date="2015" name="Fish Shellfish Immunol.">
        <title>Early steps in the European eel (Anguilla anguilla)-Vibrio vulnificus interaction in the gills: Role of the RtxA13 toxin.</title>
        <authorList>
            <person name="Callol A."/>
            <person name="Pajuelo D."/>
            <person name="Ebbesson L."/>
            <person name="Teles M."/>
            <person name="MacKenzie S."/>
            <person name="Amaro C."/>
        </authorList>
    </citation>
    <scope>NUCLEOTIDE SEQUENCE</scope>
</reference>
<dbReference type="AlphaFoldDB" id="A0A0E9U8G8"/>
<name>A0A0E9U8G8_ANGAN</name>
<reference evidence="1" key="1">
    <citation type="submission" date="2014-11" db="EMBL/GenBank/DDBJ databases">
        <authorList>
            <person name="Amaro Gonzalez C."/>
        </authorList>
    </citation>
    <scope>NUCLEOTIDE SEQUENCE</scope>
</reference>
<proteinExistence type="predicted"/>
<organism evidence="1">
    <name type="scientific">Anguilla anguilla</name>
    <name type="common">European freshwater eel</name>
    <name type="synonym">Muraena anguilla</name>
    <dbReference type="NCBI Taxonomy" id="7936"/>
    <lineage>
        <taxon>Eukaryota</taxon>
        <taxon>Metazoa</taxon>
        <taxon>Chordata</taxon>
        <taxon>Craniata</taxon>
        <taxon>Vertebrata</taxon>
        <taxon>Euteleostomi</taxon>
        <taxon>Actinopterygii</taxon>
        <taxon>Neopterygii</taxon>
        <taxon>Teleostei</taxon>
        <taxon>Anguilliformes</taxon>
        <taxon>Anguillidae</taxon>
        <taxon>Anguilla</taxon>
    </lineage>
</organism>
<evidence type="ECO:0000313" key="1">
    <source>
        <dbReference type="EMBL" id="JAH62141.1"/>
    </source>
</evidence>
<protein>
    <submittedName>
        <fullName evidence="1">Uncharacterized protein</fullName>
    </submittedName>
</protein>
<dbReference type="EMBL" id="GBXM01046436">
    <property type="protein sequence ID" value="JAH62141.1"/>
    <property type="molecule type" value="Transcribed_RNA"/>
</dbReference>
<accession>A0A0E9U8G8</accession>